<dbReference type="InterPro" id="IPR042099">
    <property type="entry name" value="ANL_N_sf"/>
</dbReference>
<name>A0A023X527_RUBRA</name>
<proteinExistence type="inferred from homology"/>
<dbReference type="AlphaFoldDB" id="A0A023X527"/>
<evidence type="ECO:0000256" key="2">
    <source>
        <dbReference type="ARBA" id="ARBA00022598"/>
    </source>
</evidence>
<dbReference type="Gene3D" id="3.40.50.12780">
    <property type="entry name" value="N-terminal domain of ligase-like"/>
    <property type="match status" value="1"/>
</dbReference>
<dbReference type="FunFam" id="3.30.300.30:FF:000008">
    <property type="entry name" value="2,3-dihydroxybenzoate-AMP ligase"/>
    <property type="match status" value="1"/>
</dbReference>
<sequence length="540" mass="59694">MRGLMMDGRLTLTAILDRAQKLAARKEIVSRLADRSLHRYTYADFAVRAKRLAAALGSLGVEPGDRVATLMWNGYRHLEAYFGVPAAGAVLHTLNLRLHPDDLAYIMNHAEDRVLIVDENLLPLYEAVRDRVNPDHVVVAREGEEPAPEGMLDYEELLASVEESDFTPPDLDERDAAAMCYTSGTTGRPKGVLYSHRSLALHSLMHLAADTLAVSERDTTLPVVPMFHANAWGLPFSSALAGSKQVMPGPHLDPESLLELFQDEDVTITAGVPTIWLGILQTLDKEPERYDLSKLRAMLVGGSAPPESLIRAFRERHGLTVLQGWGMTETSPLATTASLTSEVLAEDADTIYRYRAKQGYPVPFVEVRLRGEDGLAPWDGETMGEIELRGPWVASSYYESPDSADKFAEDGWLKTGDIATVDERGYIELKDRTKDLIKSGGEWISSVALENALMGHDAVAEAAVIATPDERWGERPLACVVFKEGRSATPEELREHLAKSFASWQLPDSYRVIEEIPKTSVGKFKKTELRERFAGTSPEV</sequence>
<dbReference type="PANTHER" id="PTHR43859:SF4">
    <property type="entry name" value="BUTANOATE--COA LIGASE AAE1-RELATED"/>
    <property type="match status" value="1"/>
</dbReference>
<keyword evidence="4" id="KW-0443">Lipid metabolism</keyword>
<comment type="similarity">
    <text evidence="1">Belongs to the ATP-dependent AMP-binding enzyme family.</text>
</comment>
<evidence type="ECO:0000256" key="4">
    <source>
        <dbReference type="ARBA" id="ARBA00023098"/>
    </source>
</evidence>
<evidence type="ECO:0000313" key="7">
    <source>
        <dbReference type="EMBL" id="AHY47336.1"/>
    </source>
</evidence>
<evidence type="ECO:0000256" key="1">
    <source>
        <dbReference type="ARBA" id="ARBA00006432"/>
    </source>
</evidence>
<dbReference type="CDD" id="cd12119">
    <property type="entry name" value="ttLC_FACS_AlkK_like"/>
    <property type="match status" value="1"/>
</dbReference>
<dbReference type="RefSeq" id="WP_038682501.1">
    <property type="nucleotide sequence ID" value="NZ_CP007514.1"/>
</dbReference>
<evidence type="ECO:0000256" key="3">
    <source>
        <dbReference type="ARBA" id="ARBA00022832"/>
    </source>
</evidence>
<dbReference type="InterPro" id="IPR045851">
    <property type="entry name" value="AMP-bd_C_sf"/>
</dbReference>
<evidence type="ECO:0000313" key="8">
    <source>
        <dbReference type="EMBL" id="MDX5894740.1"/>
    </source>
</evidence>
<evidence type="ECO:0000259" key="5">
    <source>
        <dbReference type="Pfam" id="PF00501"/>
    </source>
</evidence>
<dbReference type="Gene3D" id="3.30.300.30">
    <property type="match status" value="1"/>
</dbReference>
<dbReference type="GO" id="GO:0016874">
    <property type="term" value="F:ligase activity"/>
    <property type="evidence" value="ECO:0007669"/>
    <property type="project" value="UniProtKB-KW"/>
</dbReference>
<gene>
    <name evidence="7" type="ORF">RradSPS_2053</name>
    <name evidence="8" type="ORF">SIL72_11980</name>
</gene>
<dbReference type="NCBIfam" id="NF004837">
    <property type="entry name" value="PRK06187.1"/>
    <property type="match status" value="1"/>
</dbReference>
<dbReference type="Proteomes" id="UP000025229">
    <property type="component" value="Chromosome"/>
</dbReference>
<dbReference type="HOGENOM" id="CLU_000022_59_5_11"/>
<dbReference type="STRING" id="42256.RradSPS_2053"/>
<feature type="domain" description="AMP-binding enzyme C-terminal" evidence="6">
    <location>
        <begin position="449"/>
        <end position="523"/>
    </location>
</feature>
<dbReference type="eggNOG" id="COG0318">
    <property type="taxonomic scope" value="Bacteria"/>
</dbReference>
<dbReference type="SUPFAM" id="SSF56801">
    <property type="entry name" value="Acetyl-CoA synthetase-like"/>
    <property type="match status" value="1"/>
</dbReference>
<dbReference type="Pfam" id="PF13193">
    <property type="entry name" value="AMP-binding_C"/>
    <property type="match status" value="1"/>
</dbReference>
<organism evidence="7 9">
    <name type="scientific">Rubrobacter radiotolerans</name>
    <name type="common">Arthrobacter radiotolerans</name>
    <dbReference type="NCBI Taxonomy" id="42256"/>
    <lineage>
        <taxon>Bacteria</taxon>
        <taxon>Bacillati</taxon>
        <taxon>Actinomycetota</taxon>
        <taxon>Rubrobacteria</taxon>
        <taxon>Rubrobacterales</taxon>
        <taxon>Rubrobacteraceae</taxon>
        <taxon>Rubrobacter</taxon>
    </lineage>
</organism>
<dbReference type="PANTHER" id="PTHR43859">
    <property type="entry name" value="ACYL-ACTIVATING ENZYME"/>
    <property type="match status" value="1"/>
</dbReference>
<dbReference type="GO" id="GO:0006631">
    <property type="term" value="P:fatty acid metabolic process"/>
    <property type="evidence" value="ECO:0007669"/>
    <property type="project" value="UniProtKB-KW"/>
</dbReference>
<reference evidence="8" key="2">
    <citation type="submission" date="2023-11" db="EMBL/GenBank/DDBJ databases">
        <title>MicrobeMod: A computational toolkit for identifying prokaryotic methylation and restriction-modification with nanopore sequencing.</title>
        <authorList>
            <person name="Crits-Christoph A."/>
            <person name="Kang S.C."/>
            <person name="Lee H."/>
            <person name="Ostrov N."/>
        </authorList>
    </citation>
    <scope>NUCLEOTIDE SEQUENCE</scope>
    <source>
        <strain evidence="8">ATCC 51242</strain>
    </source>
</reference>
<keyword evidence="9" id="KW-1185">Reference proteome</keyword>
<dbReference type="EMBL" id="CP007514">
    <property type="protein sequence ID" value="AHY47336.1"/>
    <property type="molecule type" value="Genomic_DNA"/>
</dbReference>
<keyword evidence="3" id="KW-0276">Fatty acid metabolism</keyword>
<dbReference type="Proteomes" id="UP001281130">
    <property type="component" value="Unassembled WGS sequence"/>
</dbReference>
<dbReference type="InterPro" id="IPR025110">
    <property type="entry name" value="AMP-bd_C"/>
</dbReference>
<dbReference type="EMBL" id="JAWXXX010000001">
    <property type="protein sequence ID" value="MDX5894740.1"/>
    <property type="molecule type" value="Genomic_DNA"/>
</dbReference>
<dbReference type="PROSITE" id="PS00455">
    <property type="entry name" value="AMP_BINDING"/>
    <property type="match status" value="1"/>
</dbReference>
<evidence type="ECO:0000313" key="9">
    <source>
        <dbReference type="Proteomes" id="UP000025229"/>
    </source>
</evidence>
<protein>
    <submittedName>
        <fullName evidence="7">Acyl-CoA synthetases (AMP-forming)/AMP-acid ligases II</fullName>
    </submittedName>
    <submittedName>
        <fullName evidence="8">Long-chain fatty acid--CoA ligase</fullName>
    </submittedName>
</protein>
<dbReference type="InterPro" id="IPR020845">
    <property type="entry name" value="AMP-binding_CS"/>
</dbReference>
<keyword evidence="2 7" id="KW-0436">Ligase</keyword>
<dbReference type="Pfam" id="PF00501">
    <property type="entry name" value="AMP-binding"/>
    <property type="match status" value="1"/>
</dbReference>
<dbReference type="KEGG" id="rrd:RradSPS_2053"/>
<accession>A0A023X527</accession>
<evidence type="ECO:0000259" key="6">
    <source>
        <dbReference type="Pfam" id="PF13193"/>
    </source>
</evidence>
<dbReference type="InterPro" id="IPR000873">
    <property type="entry name" value="AMP-dep_synth/lig_dom"/>
</dbReference>
<feature type="domain" description="AMP-dependent synthetase/ligase" evidence="5">
    <location>
        <begin position="31"/>
        <end position="398"/>
    </location>
</feature>
<reference evidence="7 9" key="1">
    <citation type="submission" date="2014-03" db="EMBL/GenBank/DDBJ databases">
        <title>Complete genome sequence of the Radio-Resistant Rubrobacter radiotolerans RSPS-4.</title>
        <authorList>
            <person name="Egas C.C."/>
            <person name="Barroso C.C."/>
            <person name="Froufe H.J.C."/>
            <person name="Pacheco J.J."/>
            <person name="Albuquerque L.L."/>
            <person name="da Costa M.M.S."/>
        </authorList>
    </citation>
    <scope>NUCLEOTIDE SEQUENCE [LARGE SCALE GENOMIC DNA]</scope>
    <source>
        <strain evidence="7 9">RSPS-4</strain>
    </source>
</reference>
<dbReference type="OrthoDB" id="9803968at2"/>
<dbReference type="PATRIC" id="fig|42256.3.peg.2090"/>